<dbReference type="FunFam" id="1.25.40.480:FF:000001">
    <property type="entry name" value="Bystin (51.6 kD)-like"/>
    <property type="match status" value="1"/>
</dbReference>
<dbReference type="GO" id="GO:0005737">
    <property type="term" value="C:cytoplasm"/>
    <property type="evidence" value="ECO:0007669"/>
    <property type="project" value="TreeGrafter"/>
</dbReference>
<evidence type="ECO:0000256" key="1">
    <source>
        <dbReference type="ARBA" id="ARBA00004604"/>
    </source>
</evidence>
<comment type="caution">
    <text evidence="7">The sequence shown here is derived from an EMBL/GenBank/DDBJ whole genome shotgun (WGS) entry which is preliminary data.</text>
</comment>
<proteinExistence type="inferred from homology"/>
<dbReference type="Gene3D" id="1.25.40.480">
    <property type="match status" value="1"/>
</dbReference>
<organism evidence="7 8">
    <name type="scientific">Cyanidium caldarium</name>
    <name type="common">Red alga</name>
    <dbReference type="NCBI Taxonomy" id="2771"/>
    <lineage>
        <taxon>Eukaryota</taxon>
        <taxon>Rhodophyta</taxon>
        <taxon>Bangiophyceae</taxon>
        <taxon>Cyanidiales</taxon>
        <taxon>Cyanidiaceae</taxon>
        <taxon>Cyanidium</taxon>
    </lineage>
</organism>
<dbReference type="Pfam" id="PF05291">
    <property type="entry name" value="Bystin"/>
    <property type="match status" value="1"/>
</dbReference>
<evidence type="ECO:0000256" key="4">
    <source>
        <dbReference type="ARBA" id="ARBA00023242"/>
    </source>
</evidence>
<evidence type="ECO:0000313" key="8">
    <source>
        <dbReference type="Proteomes" id="UP001301350"/>
    </source>
</evidence>
<dbReference type="Proteomes" id="UP001301350">
    <property type="component" value="Unassembled WGS sequence"/>
</dbReference>
<feature type="compositionally biased region" description="Basic and acidic residues" evidence="6">
    <location>
        <begin position="64"/>
        <end position="76"/>
    </location>
</feature>
<dbReference type="GO" id="GO:0006364">
    <property type="term" value="P:rRNA processing"/>
    <property type="evidence" value="ECO:0007669"/>
    <property type="project" value="TreeGrafter"/>
</dbReference>
<dbReference type="PANTHER" id="PTHR12821">
    <property type="entry name" value="BYSTIN"/>
    <property type="match status" value="1"/>
</dbReference>
<evidence type="ECO:0000256" key="5">
    <source>
        <dbReference type="ARBA" id="ARBA00074032"/>
    </source>
</evidence>
<protein>
    <recommendedName>
        <fullName evidence="5">Bystin</fullName>
    </recommendedName>
</protein>
<dbReference type="EMBL" id="JANCYW010000015">
    <property type="protein sequence ID" value="KAK4538071.1"/>
    <property type="molecule type" value="Genomic_DNA"/>
</dbReference>
<dbReference type="AlphaFoldDB" id="A0AAV9J118"/>
<comment type="similarity">
    <text evidence="2">Belongs to the bystin family.</text>
</comment>
<evidence type="ECO:0000256" key="3">
    <source>
        <dbReference type="ARBA" id="ARBA00022517"/>
    </source>
</evidence>
<feature type="region of interest" description="Disordered" evidence="6">
    <location>
        <begin position="89"/>
        <end position="132"/>
    </location>
</feature>
<dbReference type="GO" id="GO:0030515">
    <property type="term" value="F:snoRNA binding"/>
    <property type="evidence" value="ECO:0007669"/>
    <property type="project" value="TreeGrafter"/>
</dbReference>
<accession>A0AAV9J118</accession>
<keyword evidence="8" id="KW-1185">Reference proteome</keyword>
<dbReference type="GO" id="GO:0005730">
    <property type="term" value="C:nucleolus"/>
    <property type="evidence" value="ECO:0007669"/>
    <property type="project" value="UniProtKB-SubCell"/>
</dbReference>
<reference evidence="7 8" key="1">
    <citation type="submission" date="2022-07" db="EMBL/GenBank/DDBJ databases">
        <title>Genome-wide signatures of adaptation to extreme environments.</title>
        <authorList>
            <person name="Cho C.H."/>
            <person name="Yoon H.S."/>
        </authorList>
    </citation>
    <scope>NUCLEOTIDE SEQUENCE [LARGE SCALE GENOMIC DNA]</scope>
    <source>
        <strain evidence="7 8">DBV 063 E5</strain>
    </source>
</reference>
<comment type="subcellular location">
    <subcellularLocation>
        <location evidence="1">Nucleus</location>
        <location evidence="1">Nucleolus</location>
    </subcellularLocation>
</comment>
<gene>
    <name evidence="7" type="ORF">CDCA_CDCA15G4096</name>
</gene>
<dbReference type="GO" id="GO:0030688">
    <property type="term" value="C:preribosome, small subunit precursor"/>
    <property type="evidence" value="ECO:0007669"/>
    <property type="project" value="TreeGrafter"/>
</dbReference>
<evidence type="ECO:0000256" key="2">
    <source>
        <dbReference type="ARBA" id="ARBA00007114"/>
    </source>
</evidence>
<keyword evidence="3" id="KW-0690">Ribosome biogenesis</keyword>
<sequence>MPQKSTLHKVREGGVKKRARIKAVRHAVALPEALGEWRRPELALERRTERRAQMRARRSGQGEGEERGGDETVDWRMGRRIMRAAREQMAELVEEEQPAGAGPLERRRRRRQQPRSKQTDASSDENEDEDGRWADQVQAEWQESQWEALRVTDEEEAALTAFDTEGRRPGGNVHFADEVLALVQGGDAKRVAAGLPSPVADAVRVDARIVRVYRAVGELMRTYTSGKVPKAFKLIPSLHNWEEVMEMTRPEQWSAPAVYVATRTFTSNLNASAAERFYRLVLLPRCREDIAAHHKLNFHLYQALHKATFKPAAFYKGLVLPLAADGCTLREAALFSSVLQRVSIPVLHSAAALLLLARLPYSGPTSVFIRTLLDKKYALPYKVIDALVEHFVAVRDDPRAFPVLWHQSLLVFAQRYRTELTREQKEALKLLMRAKHHHQITPEIRRELFSSRCRGEHADPDANTLAVAMAEEQHSSFMQT</sequence>
<name>A0AAV9J118_CYACA</name>
<dbReference type="PANTHER" id="PTHR12821:SF0">
    <property type="entry name" value="BYSTIN"/>
    <property type="match status" value="1"/>
</dbReference>
<evidence type="ECO:0000313" key="7">
    <source>
        <dbReference type="EMBL" id="KAK4538071.1"/>
    </source>
</evidence>
<dbReference type="InterPro" id="IPR007955">
    <property type="entry name" value="Bystin"/>
</dbReference>
<feature type="compositionally biased region" description="Basic and acidic residues" evidence="6">
    <location>
        <begin position="39"/>
        <end position="52"/>
    </location>
</feature>
<feature type="region of interest" description="Disordered" evidence="6">
    <location>
        <begin position="39"/>
        <end position="76"/>
    </location>
</feature>
<evidence type="ECO:0000256" key="6">
    <source>
        <dbReference type="SAM" id="MobiDB-lite"/>
    </source>
</evidence>
<keyword evidence="4" id="KW-0539">Nucleus</keyword>